<dbReference type="PATRIC" id="fig|2064.6.peg.2786"/>
<dbReference type="STRING" id="2064.TR51_12965"/>
<dbReference type="GO" id="GO:0016052">
    <property type="term" value="P:carbohydrate catabolic process"/>
    <property type="evidence" value="ECO:0007669"/>
    <property type="project" value="UniProtKB-ARBA"/>
</dbReference>
<dbReference type="NCBIfam" id="TIGR03168">
    <property type="entry name" value="1-PFK"/>
    <property type="match status" value="1"/>
</dbReference>
<comment type="caution">
    <text evidence="8">The sequence shown here is derived from an EMBL/GenBank/DDBJ whole genome shotgun (WGS) entry which is preliminary data.</text>
</comment>
<keyword evidence="5" id="KW-0067">ATP-binding</keyword>
<dbReference type="EMBL" id="JXZB01000002">
    <property type="protein sequence ID" value="KIQ64984.1"/>
    <property type="molecule type" value="Genomic_DNA"/>
</dbReference>
<dbReference type="InterPro" id="IPR029056">
    <property type="entry name" value="Ribokinase-like"/>
</dbReference>
<evidence type="ECO:0000259" key="7">
    <source>
        <dbReference type="Pfam" id="PF00294"/>
    </source>
</evidence>
<dbReference type="GO" id="GO:0044281">
    <property type="term" value="P:small molecule metabolic process"/>
    <property type="evidence" value="ECO:0007669"/>
    <property type="project" value="UniProtKB-ARBA"/>
</dbReference>
<proteinExistence type="inferred from homology"/>
<dbReference type="AlphaFoldDB" id="A0A0D0PQZ0"/>
<keyword evidence="2 6" id="KW-0808">Transferase</keyword>
<dbReference type="PIRSF" id="PIRSF000535">
    <property type="entry name" value="1PFK/6PFK/LacC"/>
    <property type="match status" value="1"/>
</dbReference>
<evidence type="ECO:0000256" key="6">
    <source>
        <dbReference type="PIRNR" id="PIRNR000535"/>
    </source>
</evidence>
<evidence type="ECO:0000256" key="1">
    <source>
        <dbReference type="ARBA" id="ARBA00010688"/>
    </source>
</evidence>
<sequence length="310" mass="31109">MILTVTPNPALDVTYTVPHFRPHTSHRVTGIAAQAGGKGVNVARVLTALGRPARCVLPLGGPTGEAVRTELAAAGLDHAAVPVAGDTRRTVAVVDTADATMFNEPGPALAPAEWDALLAETERHLPQAAVLVLSGSLPPGAPADGYAQLVTLGRGFDVPVVLDADGPALLAALPARPTAVKPNAAELTAATGLPDPHDAARTLLRRGAESVLASLGPDGLLAVDAHGAWRCAPPAAVTGNPTGAGDSAVAALAAGLSGNAGWSAILPDAVALSAATVLHPRAGHFDDDAYHRLRHSLTAARLGAASPSGW</sequence>
<dbReference type="InterPro" id="IPR017583">
    <property type="entry name" value="Tagatose/fructose_Pkinase"/>
</dbReference>
<dbReference type="PROSITE" id="PS00584">
    <property type="entry name" value="PFKB_KINASES_2"/>
    <property type="match status" value="1"/>
</dbReference>
<keyword evidence="9" id="KW-1185">Reference proteome</keyword>
<keyword evidence="4 8" id="KW-0418">Kinase</keyword>
<evidence type="ECO:0000313" key="9">
    <source>
        <dbReference type="Proteomes" id="UP000032066"/>
    </source>
</evidence>
<name>A0A0D0PQZ0_KITGR</name>
<evidence type="ECO:0000313" key="8">
    <source>
        <dbReference type="EMBL" id="KIQ64984.1"/>
    </source>
</evidence>
<dbReference type="PANTHER" id="PTHR46566">
    <property type="entry name" value="1-PHOSPHOFRUCTOKINASE-RELATED"/>
    <property type="match status" value="1"/>
</dbReference>
<dbReference type="PANTHER" id="PTHR46566:SF5">
    <property type="entry name" value="1-PHOSPHOFRUCTOKINASE"/>
    <property type="match status" value="1"/>
</dbReference>
<dbReference type="SUPFAM" id="SSF53613">
    <property type="entry name" value="Ribokinase-like"/>
    <property type="match status" value="1"/>
</dbReference>
<evidence type="ECO:0000256" key="5">
    <source>
        <dbReference type="ARBA" id="ARBA00022840"/>
    </source>
</evidence>
<organism evidence="8 9">
    <name type="scientific">Kitasatospora griseola</name>
    <name type="common">Streptomyces griseolosporeus</name>
    <dbReference type="NCBI Taxonomy" id="2064"/>
    <lineage>
        <taxon>Bacteria</taxon>
        <taxon>Bacillati</taxon>
        <taxon>Actinomycetota</taxon>
        <taxon>Actinomycetes</taxon>
        <taxon>Kitasatosporales</taxon>
        <taxon>Streptomycetaceae</taxon>
        <taxon>Kitasatospora</taxon>
    </lineage>
</organism>
<dbReference type="GO" id="GO:0008443">
    <property type="term" value="F:phosphofructokinase activity"/>
    <property type="evidence" value="ECO:0007669"/>
    <property type="project" value="TreeGrafter"/>
</dbReference>
<dbReference type="Proteomes" id="UP000032066">
    <property type="component" value="Unassembled WGS sequence"/>
</dbReference>
<dbReference type="OrthoDB" id="9801219at2"/>
<dbReference type="PROSITE" id="PS00583">
    <property type="entry name" value="PFKB_KINASES_1"/>
    <property type="match status" value="1"/>
</dbReference>
<evidence type="ECO:0000256" key="2">
    <source>
        <dbReference type="ARBA" id="ARBA00022679"/>
    </source>
</evidence>
<dbReference type="GO" id="GO:0005829">
    <property type="term" value="C:cytosol"/>
    <property type="evidence" value="ECO:0007669"/>
    <property type="project" value="TreeGrafter"/>
</dbReference>
<dbReference type="GO" id="GO:0005524">
    <property type="term" value="F:ATP binding"/>
    <property type="evidence" value="ECO:0007669"/>
    <property type="project" value="UniProtKB-KW"/>
</dbReference>
<gene>
    <name evidence="8" type="ORF">TR51_12965</name>
</gene>
<evidence type="ECO:0000256" key="4">
    <source>
        <dbReference type="ARBA" id="ARBA00022777"/>
    </source>
</evidence>
<feature type="domain" description="Carbohydrate kinase PfkB" evidence="7">
    <location>
        <begin position="13"/>
        <end position="284"/>
    </location>
</feature>
<dbReference type="Pfam" id="PF00294">
    <property type="entry name" value="PfkB"/>
    <property type="match status" value="1"/>
</dbReference>
<dbReference type="InterPro" id="IPR011611">
    <property type="entry name" value="PfkB_dom"/>
</dbReference>
<dbReference type="Gene3D" id="3.40.1190.20">
    <property type="match status" value="1"/>
</dbReference>
<dbReference type="RefSeq" id="WP_043910943.1">
    <property type="nucleotide sequence ID" value="NZ_JXZB01000002.1"/>
</dbReference>
<dbReference type="FunFam" id="3.40.1190.20:FF:000001">
    <property type="entry name" value="Phosphofructokinase"/>
    <property type="match status" value="1"/>
</dbReference>
<evidence type="ECO:0000256" key="3">
    <source>
        <dbReference type="ARBA" id="ARBA00022741"/>
    </source>
</evidence>
<protein>
    <submittedName>
        <fullName evidence="8">Sugar kinase</fullName>
    </submittedName>
</protein>
<reference evidence="8 9" key="1">
    <citation type="submission" date="2015-02" db="EMBL/GenBank/DDBJ databases">
        <title>Draft genome sequence of Kitasatospora griseola MF730-N6, a bafilomycin, terpentecin and satosporin producer.</title>
        <authorList>
            <person name="Arens J.C."/>
            <person name="Haltli B."/>
            <person name="Kerr R.G."/>
        </authorList>
    </citation>
    <scope>NUCLEOTIDE SEQUENCE [LARGE SCALE GENOMIC DNA]</scope>
    <source>
        <strain evidence="8 9">MF730-N6</strain>
    </source>
</reference>
<keyword evidence="3" id="KW-0547">Nucleotide-binding</keyword>
<dbReference type="InterPro" id="IPR002173">
    <property type="entry name" value="Carboh/pur_kinase_PfkB_CS"/>
</dbReference>
<dbReference type="CDD" id="cd01164">
    <property type="entry name" value="FruK_PfkB_like"/>
    <property type="match status" value="1"/>
</dbReference>
<accession>A0A0D0PQZ0</accession>
<comment type="similarity">
    <text evidence="1">Belongs to the carbohydrate kinase PfkB family.</text>
</comment>